<evidence type="ECO:0000313" key="2">
    <source>
        <dbReference type="EMBL" id="BBH96050.1"/>
    </source>
</evidence>
<dbReference type="AlphaFoldDB" id="A0A455T9D4"/>
<accession>A0A455T9D4</accession>
<protein>
    <submittedName>
        <fullName evidence="2">Uncharacterized protein</fullName>
    </submittedName>
</protein>
<gene>
    <name evidence="2" type="ORF">KTA_42490</name>
</gene>
<evidence type="ECO:0000256" key="1">
    <source>
        <dbReference type="SAM" id="MobiDB-lite"/>
    </source>
</evidence>
<reference evidence="2" key="1">
    <citation type="submission" date="2018-12" db="EMBL/GenBank/DDBJ databases">
        <title>Novel natural products biosynthetic potential of the class Ktedonobacteria.</title>
        <authorList>
            <person name="Zheng Y."/>
            <person name="Saitou A."/>
            <person name="Wang C.M."/>
            <person name="Toyoda A."/>
            <person name="Minakuchi Y."/>
            <person name="Sekiguchi Y."/>
            <person name="Ueda K."/>
            <person name="Takano H."/>
            <person name="Sakai Y."/>
            <person name="Yokota A."/>
            <person name="Yabe S."/>
        </authorList>
    </citation>
    <scope>NUCLEOTIDE SEQUENCE</scope>
    <source>
        <strain evidence="2">A3-2</strain>
    </source>
</reference>
<organism evidence="2">
    <name type="scientific">Thermogemmatispora argillosa</name>
    <dbReference type="NCBI Taxonomy" id="2045280"/>
    <lineage>
        <taxon>Bacteria</taxon>
        <taxon>Bacillati</taxon>
        <taxon>Chloroflexota</taxon>
        <taxon>Ktedonobacteria</taxon>
        <taxon>Thermogemmatisporales</taxon>
        <taxon>Thermogemmatisporaceae</taxon>
        <taxon>Thermogemmatispora</taxon>
    </lineage>
</organism>
<name>A0A455T9D4_9CHLR</name>
<sequence>MPGGGPIPLSELDKAQICCYHESVMLLQAADWPAFRKEAAMKHETGGVSPRRQRTAQESVPARAQAGPRPPIGGKQA</sequence>
<proteinExistence type="predicted"/>
<feature type="region of interest" description="Disordered" evidence="1">
    <location>
        <begin position="41"/>
        <end position="77"/>
    </location>
</feature>
<dbReference type="EMBL" id="AP019377">
    <property type="protein sequence ID" value="BBH96050.1"/>
    <property type="molecule type" value="Genomic_DNA"/>
</dbReference>